<evidence type="ECO:0000313" key="2">
    <source>
        <dbReference type="EMBL" id="SHI02694.1"/>
    </source>
</evidence>
<feature type="transmembrane region" description="Helical" evidence="1">
    <location>
        <begin position="12"/>
        <end position="33"/>
    </location>
</feature>
<name>A0A1M5XT33_9CLOT</name>
<sequence>MKKTEGGTPYFIFIVLLGAISGTLLGDILGNHIEALSVLKLSYQIGMDTPILLNLKFMVLTIGLNFNVNIMSILGIILAIIIYRKF</sequence>
<keyword evidence="3" id="KW-1185">Reference proteome</keyword>
<dbReference type="EMBL" id="FQXP01000009">
    <property type="protein sequence ID" value="SHI02694.1"/>
    <property type="molecule type" value="Genomic_DNA"/>
</dbReference>
<keyword evidence="1" id="KW-1133">Transmembrane helix</keyword>
<dbReference type="Pfam" id="PF14209">
    <property type="entry name" value="DUF4321"/>
    <property type="match status" value="1"/>
</dbReference>
<gene>
    <name evidence="2" type="ORF">SAMN02745196_02436</name>
</gene>
<dbReference type="InterPro" id="IPR025470">
    <property type="entry name" value="DUF4321"/>
</dbReference>
<dbReference type="RefSeq" id="WP_072832284.1">
    <property type="nucleotide sequence ID" value="NZ_FQXP01000009.1"/>
</dbReference>
<dbReference type="Proteomes" id="UP000184526">
    <property type="component" value="Unassembled WGS sequence"/>
</dbReference>
<reference evidence="2 3" key="1">
    <citation type="submission" date="2016-11" db="EMBL/GenBank/DDBJ databases">
        <authorList>
            <person name="Jaros S."/>
            <person name="Januszkiewicz K."/>
            <person name="Wedrychowicz H."/>
        </authorList>
    </citation>
    <scope>NUCLEOTIDE SEQUENCE [LARGE SCALE GENOMIC DNA]</scope>
    <source>
        <strain evidence="2 3">DSM 3089</strain>
    </source>
</reference>
<feature type="transmembrane region" description="Helical" evidence="1">
    <location>
        <begin position="57"/>
        <end position="83"/>
    </location>
</feature>
<protein>
    <recommendedName>
        <fullName evidence="4">DUF4321 domain-containing protein</fullName>
    </recommendedName>
</protein>
<dbReference type="STRING" id="1121306.SAMN02745196_02436"/>
<keyword evidence="1" id="KW-0812">Transmembrane</keyword>
<dbReference type="OrthoDB" id="1955744at2"/>
<evidence type="ECO:0008006" key="4">
    <source>
        <dbReference type="Google" id="ProtNLM"/>
    </source>
</evidence>
<dbReference type="AlphaFoldDB" id="A0A1M5XT33"/>
<evidence type="ECO:0000256" key="1">
    <source>
        <dbReference type="SAM" id="Phobius"/>
    </source>
</evidence>
<organism evidence="2 3">
    <name type="scientific">Clostridium collagenovorans DSM 3089</name>
    <dbReference type="NCBI Taxonomy" id="1121306"/>
    <lineage>
        <taxon>Bacteria</taxon>
        <taxon>Bacillati</taxon>
        <taxon>Bacillota</taxon>
        <taxon>Clostridia</taxon>
        <taxon>Eubacteriales</taxon>
        <taxon>Clostridiaceae</taxon>
        <taxon>Clostridium</taxon>
    </lineage>
</organism>
<evidence type="ECO:0000313" key="3">
    <source>
        <dbReference type="Proteomes" id="UP000184526"/>
    </source>
</evidence>
<keyword evidence="1" id="KW-0472">Membrane</keyword>
<accession>A0A1M5XT33</accession>
<proteinExistence type="predicted"/>